<comment type="cofactor">
    <cofactor evidence="4">
        <name>Zn(2+)</name>
        <dbReference type="ChEBI" id="CHEBI:29105"/>
    </cofactor>
</comment>
<keyword evidence="1 4" id="KW-0479">Metal-binding</keyword>
<dbReference type="InterPro" id="IPR013154">
    <property type="entry name" value="ADH-like_N"/>
</dbReference>
<keyword evidence="3" id="KW-0560">Oxidoreductase</keyword>
<dbReference type="STRING" id="1798182.GA0061081_10594"/>
<evidence type="ECO:0000259" key="5">
    <source>
        <dbReference type="Pfam" id="PF00107"/>
    </source>
</evidence>
<dbReference type="InterPro" id="IPR002328">
    <property type="entry name" value="ADH_Zn_CS"/>
</dbReference>
<gene>
    <name evidence="7" type="ORF">GA0061081_10594</name>
</gene>
<dbReference type="InterPro" id="IPR050129">
    <property type="entry name" value="Zn_alcohol_dh"/>
</dbReference>
<accession>A0A1C4BRZ5</accession>
<dbReference type="AlphaFoldDB" id="A0A1C4BRZ5"/>
<dbReference type="Proteomes" id="UP000199670">
    <property type="component" value="Unassembled WGS sequence"/>
</dbReference>
<dbReference type="CDD" id="cd08236">
    <property type="entry name" value="sugar_DH"/>
    <property type="match status" value="1"/>
</dbReference>
<dbReference type="Gene3D" id="3.40.50.720">
    <property type="entry name" value="NAD(P)-binding Rossmann-like Domain"/>
    <property type="match status" value="1"/>
</dbReference>
<dbReference type="PANTHER" id="PTHR43401:SF2">
    <property type="entry name" value="L-THREONINE 3-DEHYDROGENASE"/>
    <property type="match status" value="1"/>
</dbReference>
<proteinExistence type="inferred from homology"/>
<keyword evidence="2 4" id="KW-0862">Zinc</keyword>
<feature type="domain" description="Alcohol dehydrogenase-like C-terminal" evidence="5">
    <location>
        <begin position="172"/>
        <end position="302"/>
    </location>
</feature>
<dbReference type="RefSeq" id="WP_091348469.1">
    <property type="nucleotide sequence ID" value="NZ_FMAQ01000005.1"/>
</dbReference>
<dbReference type="GO" id="GO:0008270">
    <property type="term" value="F:zinc ion binding"/>
    <property type="evidence" value="ECO:0007669"/>
    <property type="project" value="InterPro"/>
</dbReference>
<organism evidence="7 8">
    <name type="scientific">Gilliamella bombicola</name>
    <dbReference type="NCBI Taxonomy" id="1798182"/>
    <lineage>
        <taxon>Bacteria</taxon>
        <taxon>Pseudomonadati</taxon>
        <taxon>Pseudomonadota</taxon>
        <taxon>Gammaproteobacteria</taxon>
        <taxon>Orbales</taxon>
        <taxon>Orbaceae</taxon>
        <taxon>Gilliamella</taxon>
    </lineage>
</organism>
<dbReference type="InterPro" id="IPR036291">
    <property type="entry name" value="NAD(P)-bd_dom_sf"/>
</dbReference>
<dbReference type="PANTHER" id="PTHR43401">
    <property type="entry name" value="L-THREONINE 3-DEHYDROGENASE"/>
    <property type="match status" value="1"/>
</dbReference>
<protein>
    <submittedName>
        <fullName evidence="7">Galactitol 1-phosphate 5-dehydrogenase</fullName>
    </submittedName>
</protein>
<dbReference type="PROSITE" id="PS00059">
    <property type="entry name" value="ADH_ZINC"/>
    <property type="match status" value="1"/>
</dbReference>
<comment type="similarity">
    <text evidence="4">Belongs to the zinc-containing alcohol dehydrogenase family.</text>
</comment>
<evidence type="ECO:0000259" key="6">
    <source>
        <dbReference type="Pfam" id="PF08240"/>
    </source>
</evidence>
<dbReference type="SUPFAM" id="SSF50129">
    <property type="entry name" value="GroES-like"/>
    <property type="match status" value="1"/>
</dbReference>
<evidence type="ECO:0000313" key="8">
    <source>
        <dbReference type="Proteomes" id="UP000199670"/>
    </source>
</evidence>
<dbReference type="SUPFAM" id="SSF51735">
    <property type="entry name" value="NAD(P)-binding Rossmann-fold domains"/>
    <property type="match status" value="1"/>
</dbReference>
<dbReference type="GO" id="GO:0016491">
    <property type="term" value="F:oxidoreductase activity"/>
    <property type="evidence" value="ECO:0007669"/>
    <property type="project" value="UniProtKB-KW"/>
</dbReference>
<keyword evidence="8" id="KW-1185">Reference proteome</keyword>
<dbReference type="InterPro" id="IPR013149">
    <property type="entry name" value="ADH-like_C"/>
</dbReference>
<dbReference type="Pfam" id="PF08240">
    <property type="entry name" value="ADH_N"/>
    <property type="match status" value="1"/>
</dbReference>
<reference evidence="8" key="1">
    <citation type="submission" date="2016-08" db="EMBL/GenBank/DDBJ databases">
        <authorList>
            <person name="Varghese N."/>
            <person name="Submissions Spin"/>
        </authorList>
    </citation>
    <scope>NUCLEOTIDE SEQUENCE [LARGE SCALE GENOMIC DNA]</scope>
    <source>
        <strain evidence="8">R-53248</strain>
    </source>
</reference>
<dbReference type="EMBL" id="FMAQ01000005">
    <property type="protein sequence ID" value="SCC09587.1"/>
    <property type="molecule type" value="Genomic_DNA"/>
</dbReference>
<feature type="domain" description="Alcohol dehydrogenase-like N-terminal" evidence="6">
    <location>
        <begin position="25"/>
        <end position="133"/>
    </location>
</feature>
<evidence type="ECO:0000256" key="2">
    <source>
        <dbReference type="ARBA" id="ARBA00022833"/>
    </source>
</evidence>
<sequence>MKAVVVNEGGALSIQNIEMPKITSPDQILVKVAYCGLCGSDIPRIFHHGAHFYPITLGHEFSGTVVDTGHGVTEFDNGDLICCVPLLPCFKCDECQKHYYSLCKNYTFVGSRIAGGFAEYIVLDKKNAFKLPKGISPLEGAFFEPMTVGMHALLLADGCEGKNVVIVGGGTIGLLAMQCAKAMGAKSVAVIDINQQRLDLAKKLGADAVYHSQKLSSEAIHQALSSSRFDQVVLETAGSPVTVNLSIEIAGPRAKIALVGTLHHDITLPEKTFGLILRKELQILGSWMNYSAPWPGKEWQLVSQYFIDGKIKLDELIAGMGDFDSFIKQVTALNGRPMNGKILLNCM</sequence>
<evidence type="ECO:0000313" key="7">
    <source>
        <dbReference type="EMBL" id="SCC09587.1"/>
    </source>
</evidence>
<dbReference type="OrthoDB" id="9773078at2"/>
<dbReference type="Gene3D" id="3.90.180.10">
    <property type="entry name" value="Medium-chain alcohol dehydrogenases, catalytic domain"/>
    <property type="match status" value="1"/>
</dbReference>
<evidence type="ECO:0000256" key="3">
    <source>
        <dbReference type="ARBA" id="ARBA00023002"/>
    </source>
</evidence>
<dbReference type="InterPro" id="IPR011032">
    <property type="entry name" value="GroES-like_sf"/>
</dbReference>
<dbReference type="Pfam" id="PF00107">
    <property type="entry name" value="ADH_zinc_N"/>
    <property type="match status" value="1"/>
</dbReference>
<name>A0A1C4BRZ5_9GAMM</name>
<evidence type="ECO:0000256" key="4">
    <source>
        <dbReference type="RuleBase" id="RU361277"/>
    </source>
</evidence>
<evidence type="ECO:0000256" key="1">
    <source>
        <dbReference type="ARBA" id="ARBA00022723"/>
    </source>
</evidence>